<evidence type="ECO:0000256" key="10">
    <source>
        <dbReference type="SAM" id="MobiDB-lite"/>
    </source>
</evidence>
<protein>
    <recommendedName>
        <fullName evidence="1">non-specific serine/threonine protein kinase</fullName>
        <ecNumber evidence="1">2.7.11.1</ecNumber>
    </recommendedName>
</protein>
<evidence type="ECO:0000256" key="5">
    <source>
        <dbReference type="ARBA" id="ARBA00022840"/>
    </source>
</evidence>
<dbReference type="PROSITE" id="PS00107">
    <property type="entry name" value="PROTEIN_KINASE_ATP"/>
    <property type="match status" value="1"/>
</dbReference>
<dbReference type="PANTHER" id="PTHR44167">
    <property type="entry name" value="OVARIAN-SPECIFIC SERINE/THREONINE-PROTEIN KINASE LOK-RELATED"/>
    <property type="match status" value="1"/>
</dbReference>
<dbReference type="SMART" id="SM00220">
    <property type="entry name" value="S_TKc"/>
    <property type="match status" value="1"/>
</dbReference>
<proteinExistence type="inferred from homology"/>
<dbReference type="GO" id="GO:0004674">
    <property type="term" value="F:protein serine/threonine kinase activity"/>
    <property type="evidence" value="ECO:0007669"/>
    <property type="project" value="UniProtKB-KW"/>
</dbReference>
<organism evidence="13 14">
    <name type="scientific">Pristionchus mayeri</name>
    <dbReference type="NCBI Taxonomy" id="1317129"/>
    <lineage>
        <taxon>Eukaryota</taxon>
        <taxon>Metazoa</taxon>
        <taxon>Ecdysozoa</taxon>
        <taxon>Nematoda</taxon>
        <taxon>Chromadorea</taxon>
        <taxon>Rhabditida</taxon>
        <taxon>Rhabditina</taxon>
        <taxon>Diplogasteromorpha</taxon>
        <taxon>Diplogasteroidea</taxon>
        <taxon>Neodiplogasteridae</taxon>
        <taxon>Pristionchus</taxon>
    </lineage>
</organism>
<dbReference type="PROSITE" id="PS00108">
    <property type="entry name" value="PROTEIN_KINASE_ST"/>
    <property type="match status" value="1"/>
</dbReference>
<keyword evidence="4" id="KW-0418">Kinase</keyword>
<feature type="domain" description="FHA" evidence="11">
    <location>
        <begin position="90"/>
        <end position="151"/>
    </location>
</feature>
<dbReference type="EC" id="2.7.11.1" evidence="1"/>
<evidence type="ECO:0000256" key="6">
    <source>
        <dbReference type="ARBA" id="ARBA00047899"/>
    </source>
</evidence>
<evidence type="ECO:0000256" key="3">
    <source>
        <dbReference type="ARBA" id="ARBA00022741"/>
    </source>
</evidence>
<evidence type="ECO:0000256" key="8">
    <source>
        <dbReference type="PROSITE-ProRule" id="PRU10141"/>
    </source>
</evidence>
<dbReference type="Gene3D" id="1.10.510.10">
    <property type="entry name" value="Transferase(Phosphotransferase) domain 1"/>
    <property type="match status" value="1"/>
</dbReference>
<dbReference type="GO" id="GO:0005737">
    <property type="term" value="C:cytoplasm"/>
    <property type="evidence" value="ECO:0007669"/>
    <property type="project" value="TreeGrafter"/>
</dbReference>
<evidence type="ECO:0000313" key="13">
    <source>
        <dbReference type="EMBL" id="GMR51829.1"/>
    </source>
</evidence>
<keyword evidence="3 8" id="KW-0547">Nucleotide-binding</keyword>
<dbReference type="AlphaFoldDB" id="A0AAN5CWD5"/>
<dbReference type="Pfam" id="PF00069">
    <property type="entry name" value="Pkinase"/>
    <property type="match status" value="1"/>
</dbReference>
<feature type="region of interest" description="Disordered" evidence="10">
    <location>
        <begin position="32"/>
        <end position="57"/>
    </location>
</feature>
<dbReference type="SUPFAM" id="SSF56112">
    <property type="entry name" value="Protein kinase-like (PK-like)"/>
    <property type="match status" value="1"/>
</dbReference>
<evidence type="ECO:0000256" key="2">
    <source>
        <dbReference type="ARBA" id="ARBA00022527"/>
    </source>
</evidence>
<dbReference type="GO" id="GO:0044773">
    <property type="term" value="P:mitotic DNA damage checkpoint signaling"/>
    <property type="evidence" value="ECO:0007669"/>
    <property type="project" value="TreeGrafter"/>
</dbReference>
<dbReference type="FunFam" id="1.10.510.10:FF:002212">
    <property type="match status" value="1"/>
</dbReference>
<reference evidence="14" key="1">
    <citation type="submission" date="2022-10" db="EMBL/GenBank/DDBJ databases">
        <title>Genome assembly of Pristionchus species.</title>
        <authorList>
            <person name="Yoshida K."/>
            <person name="Sommer R.J."/>
        </authorList>
    </citation>
    <scope>NUCLEOTIDE SEQUENCE [LARGE SCALE GENOMIC DNA]</scope>
    <source>
        <strain evidence="14">RS5460</strain>
    </source>
</reference>
<keyword evidence="4" id="KW-0808">Transferase</keyword>
<sequence>MGGVDLSPIAAARSSFEYRKRHLLDHSTTSTEGTFDDIVGDSQPATQPALSSQEISVEASPRRDRSIELLAWLLPLDDSLARIDFCQSSIVIGRADDDPAVDFNVNRLRHSKPVIWSTLSRRHFSLEKDLDGSVTLTDLSRNGTFVNRELVGNGKSVTLVHRDVISMGHASFYSYMYEESRTDRELPPELQEKYLVTGSVLGTGGYGKVVLGKVRNSKARWVAIKTVATTKLAATGSRCAADPDDINNEVACMKRADHPNCIRIEDVYQTPNHAYIVLEYVDGGEFYDRIVDERRGGVGMGERLTKFYALQLLNALEYLHGIGVCHRDIKPENILLADREEYTVAKLTDFGLSKQIKAGIEMKTYCGTPTYIAPEMLLNENEPYTPAVDVWSLGVVLFTAIVGYPPFSEGYEDGMELTEQIKTGRTLLYRVILIGLFMRLKLFKYYFYINTLQIKPRTAVHHKWFDQATKDHVAAVIKQYKVR</sequence>
<evidence type="ECO:0000256" key="9">
    <source>
        <dbReference type="RuleBase" id="RU000304"/>
    </source>
</evidence>
<feature type="compositionally biased region" description="Polar residues" evidence="10">
    <location>
        <begin position="43"/>
        <end position="55"/>
    </location>
</feature>
<dbReference type="Pfam" id="PF00498">
    <property type="entry name" value="FHA"/>
    <property type="match status" value="1"/>
</dbReference>
<gene>
    <name evidence="13" type="ORF">PMAYCL1PPCAC_22024</name>
</gene>
<feature type="binding site" evidence="8">
    <location>
        <position position="225"/>
    </location>
    <ligand>
        <name>ATP</name>
        <dbReference type="ChEBI" id="CHEBI:30616"/>
    </ligand>
</feature>
<dbReference type="InterPro" id="IPR008984">
    <property type="entry name" value="SMAD_FHA_dom_sf"/>
</dbReference>
<evidence type="ECO:0000259" key="12">
    <source>
        <dbReference type="PROSITE" id="PS50011"/>
    </source>
</evidence>
<name>A0AAN5CWD5_9BILA</name>
<keyword evidence="14" id="KW-1185">Reference proteome</keyword>
<evidence type="ECO:0000256" key="4">
    <source>
        <dbReference type="ARBA" id="ARBA00022777"/>
    </source>
</evidence>
<dbReference type="GO" id="GO:0005524">
    <property type="term" value="F:ATP binding"/>
    <property type="evidence" value="ECO:0007669"/>
    <property type="project" value="UniProtKB-UniRule"/>
</dbReference>
<dbReference type="Proteomes" id="UP001328107">
    <property type="component" value="Unassembled WGS sequence"/>
</dbReference>
<comment type="similarity">
    <text evidence="9">Belongs to the protein kinase superfamily.</text>
</comment>
<dbReference type="SUPFAM" id="SSF49879">
    <property type="entry name" value="SMAD/FHA domain"/>
    <property type="match status" value="1"/>
</dbReference>
<feature type="domain" description="Protein kinase" evidence="12">
    <location>
        <begin position="195"/>
        <end position="483"/>
    </location>
</feature>
<dbReference type="PROSITE" id="PS50011">
    <property type="entry name" value="PROTEIN_KINASE_DOM"/>
    <property type="match status" value="1"/>
</dbReference>
<dbReference type="InterPro" id="IPR017441">
    <property type="entry name" value="Protein_kinase_ATP_BS"/>
</dbReference>
<feature type="non-terminal residue" evidence="13">
    <location>
        <position position="483"/>
    </location>
</feature>
<accession>A0AAN5CWD5</accession>
<evidence type="ECO:0000256" key="7">
    <source>
        <dbReference type="ARBA" id="ARBA00048679"/>
    </source>
</evidence>
<keyword evidence="2 9" id="KW-0723">Serine/threonine-protein kinase</keyword>
<evidence type="ECO:0000313" key="14">
    <source>
        <dbReference type="Proteomes" id="UP001328107"/>
    </source>
</evidence>
<dbReference type="GO" id="GO:0005634">
    <property type="term" value="C:nucleus"/>
    <property type="evidence" value="ECO:0007669"/>
    <property type="project" value="TreeGrafter"/>
</dbReference>
<dbReference type="InterPro" id="IPR011009">
    <property type="entry name" value="Kinase-like_dom_sf"/>
</dbReference>
<comment type="catalytic activity">
    <reaction evidence="6">
        <text>L-threonyl-[protein] + ATP = O-phospho-L-threonyl-[protein] + ADP + H(+)</text>
        <dbReference type="Rhea" id="RHEA:46608"/>
        <dbReference type="Rhea" id="RHEA-COMP:11060"/>
        <dbReference type="Rhea" id="RHEA-COMP:11605"/>
        <dbReference type="ChEBI" id="CHEBI:15378"/>
        <dbReference type="ChEBI" id="CHEBI:30013"/>
        <dbReference type="ChEBI" id="CHEBI:30616"/>
        <dbReference type="ChEBI" id="CHEBI:61977"/>
        <dbReference type="ChEBI" id="CHEBI:456216"/>
        <dbReference type="EC" id="2.7.11.1"/>
    </reaction>
</comment>
<dbReference type="InterPro" id="IPR000719">
    <property type="entry name" value="Prot_kinase_dom"/>
</dbReference>
<dbReference type="PROSITE" id="PS50006">
    <property type="entry name" value="FHA_DOMAIN"/>
    <property type="match status" value="1"/>
</dbReference>
<evidence type="ECO:0000259" key="11">
    <source>
        <dbReference type="PROSITE" id="PS50006"/>
    </source>
</evidence>
<comment type="caution">
    <text evidence="13">The sequence shown here is derived from an EMBL/GenBank/DDBJ whole genome shotgun (WGS) entry which is preliminary data.</text>
</comment>
<dbReference type="PANTHER" id="PTHR44167:SF24">
    <property type="entry name" value="SERINE_THREONINE-PROTEIN KINASE CHK2"/>
    <property type="match status" value="1"/>
</dbReference>
<dbReference type="Gene3D" id="2.60.200.20">
    <property type="match status" value="1"/>
</dbReference>
<dbReference type="SMART" id="SM00240">
    <property type="entry name" value="FHA"/>
    <property type="match status" value="1"/>
</dbReference>
<evidence type="ECO:0000256" key="1">
    <source>
        <dbReference type="ARBA" id="ARBA00012513"/>
    </source>
</evidence>
<comment type="catalytic activity">
    <reaction evidence="7">
        <text>L-seryl-[protein] + ATP = O-phospho-L-seryl-[protein] + ADP + H(+)</text>
        <dbReference type="Rhea" id="RHEA:17989"/>
        <dbReference type="Rhea" id="RHEA-COMP:9863"/>
        <dbReference type="Rhea" id="RHEA-COMP:11604"/>
        <dbReference type="ChEBI" id="CHEBI:15378"/>
        <dbReference type="ChEBI" id="CHEBI:29999"/>
        <dbReference type="ChEBI" id="CHEBI:30616"/>
        <dbReference type="ChEBI" id="CHEBI:83421"/>
        <dbReference type="ChEBI" id="CHEBI:456216"/>
        <dbReference type="EC" id="2.7.11.1"/>
    </reaction>
</comment>
<dbReference type="EMBL" id="BTRK01000005">
    <property type="protein sequence ID" value="GMR51829.1"/>
    <property type="molecule type" value="Genomic_DNA"/>
</dbReference>
<dbReference type="InterPro" id="IPR000253">
    <property type="entry name" value="FHA_dom"/>
</dbReference>
<dbReference type="InterPro" id="IPR008271">
    <property type="entry name" value="Ser/Thr_kinase_AS"/>
</dbReference>
<keyword evidence="5 8" id="KW-0067">ATP-binding</keyword>